<dbReference type="InterPro" id="IPR011992">
    <property type="entry name" value="EF-hand-dom_pair"/>
</dbReference>
<evidence type="ECO:0000259" key="3">
    <source>
        <dbReference type="PROSITE" id="PS50222"/>
    </source>
</evidence>
<name>A0ABT8YC53_9SPHN</name>
<keyword evidence="5" id="KW-1185">Reference proteome</keyword>
<feature type="signal peptide" evidence="2">
    <location>
        <begin position="1"/>
        <end position="20"/>
    </location>
</feature>
<feature type="domain" description="EF-hand" evidence="3">
    <location>
        <begin position="88"/>
        <end position="123"/>
    </location>
</feature>
<dbReference type="InterPro" id="IPR002048">
    <property type="entry name" value="EF_hand_dom"/>
</dbReference>
<evidence type="ECO:0000256" key="2">
    <source>
        <dbReference type="SAM" id="SignalP"/>
    </source>
</evidence>
<dbReference type="PROSITE" id="PS50222">
    <property type="entry name" value="EF_HAND_2"/>
    <property type="match status" value="2"/>
</dbReference>
<dbReference type="EMBL" id="JAUOTP010000008">
    <property type="protein sequence ID" value="MDO6415921.1"/>
    <property type="molecule type" value="Genomic_DNA"/>
</dbReference>
<dbReference type="InterPro" id="IPR018247">
    <property type="entry name" value="EF_Hand_1_Ca_BS"/>
</dbReference>
<proteinExistence type="predicted"/>
<dbReference type="SMART" id="SM00054">
    <property type="entry name" value="EFh"/>
    <property type="match status" value="3"/>
</dbReference>
<feature type="region of interest" description="Disordered" evidence="1">
    <location>
        <begin position="110"/>
        <end position="176"/>
    </location>
</feature>
<dbReference type="SUPFAM" id="SSF47473">
    <property type="entry name" value="EF-hand"/>
    <property type="match status" value="2"/>
</dbReference>
<comment type="caution">
    <text evidence="4">The sequence shown here is derived from an EMBL/GenBank/DDBJ whole genome shotgun (WGS) entry which is preliminary data.</text>
</comment>
<protein>
    <submittedName>
        <fullName evidence="4">EF-hand domain-containing protein</fullName>
    </submittedName>
</protein>
<dbReference type="PROSITE" id="PS00018">
    <property type="entry name" value="EF_HAND_1"/>
    <property type="match status" value="2"/>
</dbReference>
<gene>
    <name evidence="4" type="ORF">Q4F19_16135</name>
</gene>
<feature type="domain" description="EF-hand" evidence="3">
    <location>
        <begin position="197"/>
        <end position="232"/>
    </location>
</feature>
<feature type="chain" id="PRO_5045684155" evidence="2">
    <location>
        <begin position="21"/>
        <end position="242"/>
    </location>
</feature>
<sequence length="242" mass="25078">MRAFLTGVALSVLVAGVAVAQDMGPPPGGPDGPGGPRMAPMMQPLKRTDVAGIVAKHFAMMDLNHDNVIDAADRVAMVAKRRADREARMKMHRDRMFAELDANKDGSISRAEFDAAPPPPPPPGERGPDGGPGGPGGPDGMRGPGGPGPDGMRGPRGGPDGPGGMDRPMRGPGMGMISGRLLEQADLNHDGKVTLAEAQKAALGWFDKADVNHDGTIDRDEMIVAMQGHMRGRGGHGGPEGK</sequence>
<feature type="compositionally biased region" description="Gly residues" evidence="1">
    <location>
        <begin position="129"/>
        <end position="164"/>
    </location>
</feature>
<dbReference type="Pfam" id="PF13202">
    <property type="entry name" value="EF-hand_5"/>
    <property type="match status" value="4"/>
</dbReference>
<reference evidence="4" key="1">
    <citation type="submission" date="2023-07" db="EMBL/GenBank/DDBJ databases">
        <authorList>
            <person name="Kim M."/>
        </authorList>
    </citation>
    <scope>NUCLEOTIDE SEQUENCE</scope>
    <source>
        <strain evidence="4">BIUV-7</strain>
    </source>
</reference>
<evidence type="ECO:0000256" key="1">
    <source>
        <dbReference type="SAM" id="MobiDB-lite"/>
    </source>
</evidence>
<evidence type="ECO:0000313" key="5">
    <source>
        <dbReference type="Proteomes" id="UP001169764"/>
    </source>
</evidence>
<accession>A0ABT8YC53</accession>
<keyword evidence="2" id="KW-0732">Signal</keyword>
<organism evidence="4 5">
    <name type="scientific">Sphingomonas natans</name>
    <dbReference type="NCBI Taxonomy" id="3063330"/>
    <lineage>
        <taxon>Bacteria</taxon>
        <taxon>Pseudomonadati</taxon>
        <taxon>Pseudomonadota</taxon>
        <taxon>Alphaproteobacteria</taxon>
        <taxon>Sphingomonadales</taxon>
        <taxon>Sphingomonadaceae</taxon>
        <taxon>Sphingomonas</taxon>
    </lineage>
</organism>
<dbReference type="Proteomes" id="UP001169764">
    <property type="component" value="Unassembled WGS sequence"/>
</dbReference>
<evidence type="ECO:0000313" key="4">
    <source>
        <dbReference type="EMBL" id="MDO6415921.1"/>
    </source>
</evidence>
<feature type="compositionally biased region" description="Pro residues" evidence="1">
    <location>
        <begin position="116"/>
        <end position="125"/>
    </location>
</feature>
<dbReference type="Gene3D" id="1.10.238.10">
    <property type="entry name" value="EF-hand"/>
    <property type="match status" value="2"/>
</dbReference>
<dbReference type="RefSeq" id="WP_303544632.1">
    <property type="nucleotide sequence ID" value="NZ_JAUOTP010000008.1"/>
</dbReference>